<feature type="compositionally biased region" description="Basic and acidic residues" evidence="1">
    <location>
        <begin position="88"/>
        <end position="100"/>
    </location>
</feature>
<dbReference type="EMBL" id="CM009752">
    <property type="protein sequence ID" value="PUZ62012.1"/>
    <property type="molecule type" value="Genomic_DNA"/>
</dbReference>
<reference evidence="2 3" key="1">
    <citation type="submission" date="2018-04" db="EMBL/GenBank/DDBJ databases">
        <title>WGS assembly of Panicum hallii var. hallii HAL2.</title>
        <authorList>
            <person name="Lovell J."/>
            <person name="Jenkins J."/>
            <person name="Lowry D."/>
            <person name="Mamidi S."/>
            <person name="Sreedasyam A."/>
            <person name="Weng X."/>
            <person name="Barry K."/>
            <person name="Bonette J."/>
            <person name="Campitelli B."/>
            <person name="Daum C."/>
            <person name="Gordon S."/>
            <person name="Gould B."/>
            <person name="Lipzen A."/>
            <person name="MacQueen A."/>
            <person name="Palacio-Mejia J."/>
            <person name="Plott C."/>
            <person name="Shakirov E."/>
            <person name="Shu S."/>
            <person name="Yoshinaga Y."/>
            <person name="Zane M."/>
            <person name="Rokhsar D."/>
            <person name="Grimwood J."/>
            <person name="Schmutz J."/>
            <person name="Juenger T."/>
        </authorList>
    </citation>
    <scope>NUCLEOTIDE SEQUENCE [LARGE SCALE GENOMIC DNA]</scope>
    <source>
        <strain evidence="3">cv. HAL2</strain>
    </source>
</reference>
<dbReference type="PANTHER" id="PTHR35360">
    <property type="entry name" value="OS01G0324125 PROTEIN-RELATED"/>
    <property type="match status" value="1"/>
</dbReference>
<accession>A0A2T7E2E9</accession>
<dbReference type="AlphaFoldDB" id="A0A2T7E2E9"/>
<feature type="region of interest" description="Disordered" evidence="1">
    <location>
        <begin position="1"/>
        <end position="100"/>
    </location>
</feature>
<gene>
    <name evidence="2" type="ORF">GQ55_4G324700</name>
</gene>
<protein>
    <submittedName>
        <fullName evidence="2">Uncharacterized protein</fullName>
    </submittedName>
</protein>
<evidence type="ECO:0000313" key="3">
    <source>
        <dbReference type="Proteomes" id="UP000244336"/>
    </source>
</evidence>
<feature type="compositionally biased region" description="Polar residues" evidence="1">
    <location>
        <begin position="66"/>
        <end position="79"/>
    </location>
</feature>
<evidence type="ECO:0000256" key="1">
    <source>
        <dbReference type="SAM" id="MobiDB-lite"/>
    </source>
</evidence>
<proteinExistence type="predicted"/>
<organism evidence="2 3">
    <name type="scientific">Panicum hallii var. hallii</name>
    <dbReference type="NCBI Taxonomy" id="1504633"/>
    <lineage>
        <taxon>Eukaryota</taxon>
        <taxon>Viridiplantae</taxon>
        <taxon>Streptophyta</taxon>
        <taxon>Embryophyta</taxon>
        <taxon>Tracheophyta</taxon>
        <taxon>Spermatophyta</taxon>
        <taxon>Magnoliopsida</taxon>
        <taxon>Liliopsida</taxon>
        <taxon>Poales</taxon>
        <taxon>Poaceae</taxon>
        <taxon>PACMAD clade</taxon>
        <taxon>Panicoideae</taxon>
        <taxon>Panicodae</taxon>
        <taxon>Paniceae</taxon>
        <taxon>Panicinae</taxon>
        <taxon>Panicum</taxon>
        <taxon>Panicum sect. Panicum</taxon>
    </lineage>
</organism>
<evidence type="ECO:0000313" key="2">
    <source>
        <dbReference type="EMBL" id="PUZ62012.1"/>
    </source>
</evidence>
<feature type="compositionally biased region" description="Basic residues" evidence="1">
    <location>
        <begin position="1"/>
        <end position="15"/>
    </location>
</feature>
<dbReference type="OrthoDB" id="696348at2759"/>
<dbReference type="Proteomes" id="UP000244336">
    <property type="component" value="Chromosome 4"/>
</dbReference>
<name>A0A2T7E2E9_9POAL</name>
<keyword evidence="3" id="KW-1185">Reference proteome</keyword>
<sequence length="161" mass="17626">MGGHRGGGRVRRRPHAPPYVPPVEQLRQPEPADELGGRGNPPKTGPARTSPCNSGGGRASGRCSPPRSSTAWVPPTSSHRAPIAFRGCPREKREEVRGSDPDAAMHAVVCYAYRHNRRGKLLVLVLDNQQATGPSKWVHFDEFDSFYVLLGRSELPVYPVN</sequence>
<dbReference type="Gramene" id="PUZ62012">
    <property type="protein sequence ID" value="PUZ62012"/>
    <property type="gene ID" value="GQ55_4G324700"/>
</dbReference>